<sequence>MFLLTIGLGSLPLSTKAARTGLRFARDGIVVPGRVVDIERSRRTVVDDEGSDTIEERSTPVVTYRTADGREMRESAIVAVVRTVATRQNGEFVANSQRGQWQGRSWELGEVVQVRYLSSEPERFRVEGRPNGHLLWFLPLSVSILCTAIGLALLVVGLI</sequence>
<comment type="caution">
    <text evidence="2">The sequence shown here is derived from an EMBL/GenBank/DDBJ whole genome shotgun (WGS) entry which is preliminary data.</text>
</comment>
<protein>
    <submittedName>
        <fullName evidence="2">DUF3592 domain-containing protein</fullName>
    </submittedName>
</protein>
<feature type="transmembrane region" description="Helical" evidence="1">
    <location>
        <begin position="134"/>
        <end position="158"/>
    </location>
</feature>
<gene>
    <name evidence="2" type="ORF">GLP40_28360</name>
</gene>
<name>A0A6I3L2Y3_9NOCA</name>
<dbReference type="Proteomes" id="UP000432464">
    <property type="component" value="Unassembled WGS sequence"/>
</dbReference>
<keyword evidence="3" id="KW-1185">Reference proteome</keyword>
<dbReference type="AlphaFoldDB" id="A0A6I3L2Y3"/>
<dbReference type="EMBL" id="WMBB01000016">
    <property type="protein sequence ID" value="MTE16662.1"/>
    <property type="molecule type" value="Genomic_DNA"/>
</dbReference>
<keyword evidence="1" id="KW-0812">Transmembrane</keyword>
<reference evidence="2 3" key="1">
    <citation type="submission" date="2019-11" db="EMBL/GenBank/DDBJ databases">
        <title>Nocardia sp. nov. CT2-14 isolated from soil.</title>
        <authorList>
            <person name="Kanchanasin P."/>
            <person name="Tanasupawat S."/>
            <person name="Yuki M."/>
            <person name="Kudo T."/>
        </authorList>
    </citation>
    <scope>NUCLEOTIDE SEQUENCE [LARGE SCALE GENOMIC DNA]</scope>
    <source>
        <strain evidence="2 3">CT2-14</strain>
    </source>
</reference>
<evidence type="ECO:0000256" key="1">
    <source>
        <dbReference type="SAM" id="Phobius"/>
    </source>
</evidence>
<proteinExistence type="predicted"/>
<evidence type="ECO:0000313" key="3">
    <source>
        <dbReference type="Proteomes" id="UP000432464"/>
    </source>
</evidence>
<keyword evidence="1" id="KW-0472">Membrane</keyword>
<keyword evidence="1" id="KW-1133">Transmembrane helix</keyword>
<organism evidence="2 3">
    <name type="scientific">Nocardia aurantiaca</name>
    <dbReference type="NCBI Taxonomy" id="2675850"/>
    <lineage>
        <taxon>Bacteria</taxon>
        <taxon>Bacillati</taxon>
        <taxon>Actinomycetota</taxon>
        <taxon>Actinomycetes</taxon>
        <taxon>Mycobacteriales</taxon>
        <taxon>Nocardiaceae</taxon>
        <taxon>Nocardia</taxon>
    </lineage>
</organism>
<accession>A0A6I3L2Y3</accession>
<evidence type="ECO:0000313" key="2">
    <source>
        <dbReference type="EMBL" id="MTE16662.1"/>
    </source>
</evidence>
<dbReference type="RefSeq" id="WP_154791096.1">
    <property type="nucleotide sequence ID" value="NZ_WMBB01000016.1"/>
</dbReference>